<proteinExistence type="predicted"/>
<name>A0A377K298_ECOLX</name>
<reference evidence="1 2" key="1">
    <citation type="submission" date="2018-06" db="EMBL/GenBank/DDBJ databases">
        <authorList>
            <consortium name="Pathogen Informatics"/>
            <person name="Doyle S."/>
        </authorList>
    </citation>
    <scope>NUCLEOTIDE SEQUENCE [LARGE SCALE GENOMIC DNA]</scope>
    <source>
        <strain evidence="1 2">NCTC9075</strain>
    </source>
</reference>
<gene>
    <name evidence="1" type="ORF">NCTC9075_01939</name>
</gene>
<evidence type="ECO:0008006" key="3">
    <source>
        <dbReference type="Google" id="ProtNLM"/>
    </source>
</evidence>
<dbReference type="EMBL" id="UGEM01000004">
    <property type="protein sequence ID" value="STP18477.1"/>
    <property type="molecule type" value="Genomic_DNA"/>
</dbReference>
<dbReference type="AlphaFoldDB" id="A0A377K298"/>
<evidence type="ECO:0000313" key="1">
    <source>
        <dbReference type="EMBL" id="STP18477.1"/>
    </source>
</evidence>
<accession>A0A377K298</accession>
<evidence type="ECO:0000313" key="2">
    <source>
        <dbReference type="Proteomes" id="UP000254181"/>
    </source>
</evidence>
<organism evidence="1 2">
    <name type="scientific">Escherichia coli</name>
    <dbReference type="NCBI Taxonomy" id="562"/>
    <lineage>
        <taxon>Bacteria</taxon>
        <taxon>Pseudomonadati</taxon>
        <taxon>Pseudomonadota</taxon>
        <taxon>Gammaproteobacteria</taxon>
        <taxon>Enterobacterales</taxon>
        <taxon>Enterobacteriaceae</taxon>
        <taxon>Escherichia</taxon>
    </lineage>
</organism>
<sequence>MLVKFRIDRNTITNNSTILNANDNHLIYSNLNDTDINSKIFDAVNGEISAKKLADELFPENEPHIFISHSSKDVNVAISLANTLYAKYKITSFIDSQLWGHIDHALKEMHNRYCKIPGSSYYHYDKSNNLLSHMHAILSMALMRVMDNADSVIFIESGNSIYQYMGDTTIAPQEAIEKTSETLSPWISSEVNFANTLRLKGHKDREQPLMESTDSYSLNKSNIKADSLPK</sequence>
<protein>
    <recommendedName>
        <fullName evidence="3">Toll/interleukin-1 receptor domain-containing protein</fullName>
    </recommendedName>
</protein>
<dbReference type="Proteomes" id="UP000254181">
    <property type="component" value="Unassembled WGS sequence"/>
</dbReference>